<feature type="active site" description="O-(3'-phospho-DNA)-tyrosine intermediate" evidence="10">
    <location>
        <position position="298"/>
    </location>
</feature>
<dbReference type="InterPro" id="IPR002104">
    <property type="entry name" value="Integrase_catalytic"/>
</dbReference>
<comment type="function">
    <text evidence="10">Site-specific tyrosine recombinase, which acts by catalyzing the cutting and rejoining of the recombining DNA molecules. The XerC-XerD complex is essential to convert dimers of the bacterial chromosome into monomers to permit their segregation at cell division. It also contributes to the segregational stability of plasmids.</text>
</comment>
<dbReference type="Gene3D" id="1.10.150.130">
    <property type="match status" value="1"/>
</dbReference>
<evidence type="ECO:0000256" key="8">
    <source>
        <dbReference type="ARBA" id="ARBA00023172"/>
    </source>
</evidence>
<dbReference type="GO" id="GO:0005737">
    <property type="term" value="C:cytoplasm"/>
    <property type="evidence" value="ECO:0007669"/>
    <property type="project" value="UniProtKB-SubCell"/>
</dbReference>
<dbReference type="InterPro" id="IPR011010">
    <property type="entry name" value="DNA_brk_join_enz"/>
</dbReference>
<gene>
    <name evidence="14" type="primary">xerD</name>
    <name evidence="10" type="synonym">xerC</name>
    <name evidence="14" type="ORF">EVJ46_06930</name>
</gene>
<feature type="active site" evidence="10">
    <location>
        <position position="263"/>
    </location>
</feature>
<evidence type="ECO:0000313" key="15">
    <source>
        <dbReference type="Proteomes" id="UP000316562"/>
    </source>
</evidence>
<evidence type="ECO:0000259" key="13">
    <source>
        <dbReference type="PROSITE" id="PS51900"/>
    </source>
</evidence>
<evidence type="ECO:0000256" key="7">
    <source>
        <dbReference type="ARBA" id="ARBA00023125"/>
    </source>
</evidence>
<protein>
    <recommendedName>
        <fullName evidence="10">Tyrosine recombinase XerC</fullName>
    </recommendedName>
</protein>
<evidence type="ECO:0000256" key="10">
    <source>
        <dbReference type="HAMAP-Rule" id="MF_01808"/>
    </source>
</evidence>
<dbReference type="Pfam" id="PF02899">
    <property type="entry name" value="Phage_int_SAM_1"/>
    <property type="match status" value="1"/>
</dbReference>
<comment type="subcellular location">
    <subcellularLocation>
        <location evidence="1 10">Cytoplasm</location>
    </subcellularLocation>
</comment>
<name>A0A519BF82_ACIG2</name>
<feature type="compositionally biased region" description="Acidic residues" evidence="11">
    <location>
        <begin position="321"/>
        <end position="332"/>
    </location>
</feature>
<comment type="similarity">
    <text evidence="10">Belongs to the 'phage' integrase family. XerC subfamily.</text>
</comment>
<keyword evidence="7 10" id="KW-0238">DNA-binding</keyword>
<keyword evidence="4 10" id="KW-0132">Cell division</keyword>
<dbReference type="PROSITE" id="PS51900">
    <property type="entry name" value="CB"/>
    <property type="match status" value="1"/>
</dbReference>
<feature type="domain" description="Core-binding (CB)" evidence="13">
    <location>
        <begin position="24"/>
        <end position="109"/>
    </location>
</feature>
<dbReference type="PANTHER" id="PTHR30349:SF81">
    <property type="entry name" value="TYROSINE RECOMBINASE XERC"/>
    <property type="match status" value="1"/>
</dbReference>
<dbReference type="HAMAP" id="MF_01808">
    <property type="entry name" value="Recomb_XerC_XerD"/>
    <property type="match status" value="1"/>
</dbReference>
<dbReference type="GO" id="GO:0006313">
    <property type="term" value="P:DNA transposition"/>
    <property type="evidence" value="ECO:0007669"/>
    <property type="project" value="UniProtKB-UniRule"/>
</dbReference>
<dbReference type="PANTHER" id="PTHR30349">
    <property type="entry name" value="PHAGE INTEGRASE-RELATED"/>
    <property type="match status" value="1"/>
</dbReference>
<dbReference type="InterPro" id="IPR011932">
    <property type="entry name" value="Recomb_XerD"/>
</dbReference>
<dbReference type="PROSITE" id="PS51898">
    <property type="entry name" value="TYR_RECOMBINASE"/>
    <property type="match status" value="1"/>
</dbReference>
<evidence type="ECO:0000256" key="4">
    <source>
        <dbReference type="ARBA" id="ARBA00022618"/>
    </source>
</evidence>
<feature type="active site" evidence="10">
    <location>
        <position position="266"/>
    </location>
</feature>
<dbReference type="AlphaFoldDB" id="A0A519BF82"/>
<feature type="active site" evidence="10">
    <location>
        <position position="170"/>
    </location>
</feature>
<reference evidence="14 15" key="1">
    <citation type="journal article" date="2019" name="ISME J.">
        <title>Insights into ecological role of a new deltaproteobacterial order Candidatus Acidulodesulfobacterales by metagenomics and metatranscriptomics.</title>
        <authorList>
            <person name="Tan S."/>
            <person name="Liu J."/>
            <person name="Fang Y."/>
            <person name="Hedlund B.P."/>
            <person name="Lian Z.H."/>
            <person name="Huang L.Y."/>
            <person name="Li J.T."/>
            <person name="Huang L.N."/>
            <person name="Li W.J."/>
            <person name="Jiang H.C."/>
            <person name="Dong H.L."/>
            <person name="Shu W.S."/>
        </authorList>
    </citation>
    <scope>NUCLEOTIDE SEQUENCE [LARGE SCALE GENOMIC DNA]</scope>
    <source>
        <strain evidence="14">AP2</strain>
    </source>
</reference>
<keyword evidence="5 10" id="KW-0159">Chromosome partition</keyword>
<feature type="active site" evidence="10">
    <location>
        <position position="289"/>
    </location>
</feature>
<dbReference type="Pfam" id="PF00589">
    <property type="entry name" value="Phage_integrase"/>
    <property type="match status" value="1"/>
</dbReference>
<dbReference type="SUPFAM" id="SSF56349">
    <property type="entry name" value="DNA breaking-rejoining enzymes"/>
    <property type="match status" value="1"/>
</dbReference>
<dbReference type="InterPro" id="IPR013762">
    <property type="entry name" value="Integrase-like_cat_sf"/>
</dbReference>
<comment type="similarity">
    <text evidence="2">Belongs to the 'phage' integrase family. XerD subfamily.</text>
</comment>
<dbReference type="InterPro" id="IPR010998">
    <property type="entry name" value="Integrase_recombinase_N"/>
</dbReference>
<dbReference type="GO" id="GO:0007059">
    <property type="term" value="P:chromosome segregation"/>
    <property type="evidence" value="ECO:0007669"/>
    <property type="project" value="UniProtKB-UniRule"/>
</dbReference>
<feature type="region of interest" description="Disordered" evidence="11">
    <location>
        <begin position="309"/>
        <end position="332"/>
    </location>
</feature>
<comment type="caution">
    <text evidence="14">The sequence shown here is derived from an EMBL/GenBank/DDBJ whole genome shotgun (WGS) entry which is preliminary data.</text>
</comment>
<evidence type="ECO:0000256" key="2">
    <source>
        <dbReference type="ARBA" id="ARBA00010450"/>
    </source>
</evidence>
<accession>A0A519BF82</accession>
<dbReference type="InterPro" id="IPR044068">
    <property type="entry name" value="CB"/>
</dbReference>
<dbReference type="CDD" id="cd00798">
    <property type="entry name" value="INT_XerDC_C"/>
    <property type="match status" value="1"/>
</dbReference>
<dbReference type="NCBIfam" id="TIGR02225">
    <property type="entry name" value="recomb_XerD"/>
    <property type="match status" value="1"/>
</dbReference>
<proteinExistence type="inferred from homology"/>
<keyword evidence="3 10" id="KW-0963">Cytoplasm</keyword>
<sequence length="332" mass="38500">MAENTEVIQQEVSQKEGLGKIKMQEAEALIDKYITYLKIEKGYSQNTFSAYYKDLNFFLNYLHKQNEDFLSVAPLSVQNFLSSLSALNLSAKTRARFYSSIKGFYKFLYRNSEIDEFPFKDIEYPFVRRKLPEFLTKDEINKMLEVKFQNNFEGLRNKAFIELLYASGLRISEIASVKLENFNFEMNFVKVIGKGSKERIIPFNISAAKYIKEYLKERGKIERGAGNYLFVTKKSKPLTRQGLWKIIKKMALKSGIDKNITPHTIRHTFATHLLEGGADLRSIQQMLGHSNISTTEIYTHTDITHLKEQHQKYHPRNTDTDAADAAEENIKK</sequence>
<keyword evidence="9 10" id="KW-0131">Cell cycle</keyword>
<feature type="active site" evidence="10">
    <location>
        <position position="194"/>
    </location>
</feature>
<organism evidence="14 15">
    <name type="scientific">Acididesulfobacter guangdongensis</name>
    <dbReference type="NCBI Taxonomy" id="2597225"/>
    <lineage>
        <taxon>Bacteria</taxon>
        <taxon>Deltaproteobacteria</taxon>
        <taxon>Candidatus Acidulodesulfobacterales</taxon>
        <taxon>Candidatus Acididesulfobacter</taxon>
    </lineage>
</organism>
<keyword evidence="8 10" id="KW-0233">DNA recombination</keyword>
<comment type="subunit">
    <text evidence="10">Forms a cyclic heterotetrameric complex composed of two molecules of XerC and two molecules of XerD.</text>
</comment>
<dbReference type="EMBL" id="SGBC01000003">
    <property type="protein sequence ID" value="RZD15926.1"/>
    <property type="molecule type" value="Genomic_DNA"/>
</dbReference>
<evidence type="ECO:0000256" key="3">
    <source>
        <dbReference type="ARBA" id="ARBA00022490"/>
    </source>
</evidence>
<keyword evidence="6 10" id="KW-0229">DNA integration</keyword>
<feature type="domain" description="Tyr recombinase" evidence="12">
    <location>
        <begin position="130"/>
        <end position="311"/>
    </location>
</feature>
<dbReference type="GO" id="GO:0009037">
    <property type="term" value="F:tyrosine-based site-specific recombinase activity"/>
    <property type="evidence" value="ECO:0007669"/>
    <property type="project" value="UniProtKB-UniRule"/>
</dbReference>
<dbReference type="GO" id="GO:0051301">
    <property type="term" value="P:cell division"/>
    <property type="evidence" value="ECO:0007669"/>
    <property type="project" value="UniProtKB-KW"/>
</dbReference>
<evidence type="ECO:0000256" key="9">
    <source>
        <dbReference type="ARBA" id="ARBA00023306"/>
    </source>
</evidence>
<dbReference type="NCBIfam" id="NF040815">
    <property type="entry name" value="recomb_XerA_Arch"/>
    <property type="match status" value="1"/>
</dbReference>
<dbReference type="InterPro" id="IPR023009">
    <property type="entry name" value="Tyrosine_recombinase_XerC/XerD"/>
</dbReference>
<evidence type="ECO:0000256" key="6">
    <source>
        <dbReference type="ARBA" id="ARBA00022908"/>
    </source>
</evidence>
<evidence type="ECO:0000256" key="11">
    <source>
        <dbReference type="SAM" id="MobiDB-lite"/>
    </source>
</evidence>
<evidence type="ECO:0000259" key="12">
    <source>
        <dbReference type="PROSITE" id="PS51898"/>
    </source>
</evidence>
<dbReference type="NCBIfam" id="NF001399">
    <property type="entry name" value="PRK00283.1"/>
    <property type="match status" value="1"/>
</dbReference>
<evidence type="ECO:0000256" key="5">
    <source>
        <dbReference type="ARBA" id="ARBA00022829"/>
    </source>
</evidence>
<dbReference type="Proteomes" id="UP000316562">
    <property type="component" value="Unassembled WGS sequence"/>
</dbReference>
<dbReference type="InterPro" id="IPR050090">
    <property type="entry name" value="Tyrosine_recombinase_XerCD"/>
</dbReference>
<dbReference type="InterPro" id="IPR004107">
    <property type="entry name" value="Integrase_SAM-like_N"/>
</dbReference>
<evidence type="ECO:0000256" key="1">
    <source>
        <dbReference type="ARBA" id="ARBA00004496"/>
    </source>
</evidence>
<evidence type="ECO:0000313" key="14">
    <source>
        <dbReference type="EMBL" id="RZD15926.1"/>
    </source>
</evidence>
<dbReference type="GO" id="GO:0003677">
    <property type="term" value="F:DNA binding"/>
    <property type="evidence" value="ECO:0007669"/>
    <property type="project" value="UniProtKB-UniRule"/>
</dbReference>
<dbReference type="Gene3D" id="1.10.443.10">
    <property type="entry name" value="Intergrase catalytic core"/>
    <property type="match status" value="1"/>
</dbReference>
<feature type="compositionally biased region" description="Basic and acidic residues" evidence="11">
    <location>
        <begin position="309"/>
        <end position="319"/>
    </location>
</feature>